<dbReference type="GO" id="GO:0004714">
    <property type="term" value="F:transmembrane receptor protein tyrosine kinase activity"/>
    <property type="evidence" value="ECO:0007669"/>
    <property type="project" value="UniProtKB-EC"/>
</dbReference>
<dbReference type="GO" id="GO:0012505">
    <property type="term" value="C:endomembrane system"/>
    <property type="evidence" value="ECO:0007669"/>
    <property type="project" value="UniProtKB-SubCell"/>
</dbReference>
<keyword evidence="4" id="KW-0418">Kinase</keyword>
<dbReference type="FunFam" id="1.10.510.10:FF:001512">
    <property type="entry name" value="Receptor tyrosine-protein kinase erbB-2"/>
    <property type="match status" value="1"/>
</dbReference>
<dbReference type="GO" id="GO:0043235">
    <property type="term" value="C:receptor complex"/>
    <property type="evidence" value="ECO:0007669"/>
    <property type="project" value="TreeGrafter"/>
</dbReference>
<dbReference type="CDD" id="cd00192">
    <property type="entry name" value="PTKc"/>
    <property type="match status" value="1"/>
</dbReference>
<evidence type="ECO:0000313" key="16">
    <source>
        <dbReference type="Proteomes" id="UP000186922"/>
    </source>
</evidence>
<dbReference type="InterPro" id="IPR001245">
    <property type="entry name" value="Ser-Thr/Tyr_kinase_cat_dom"/>
</dbReference>
<evidence type="ECO:0000256" key="12">
    <source>
        <dbReference type="PIRSR" id="PIRSR000615-4"/>
    </source>
</evidence>
<dbReference type="PANTHER" id="PTHR24416:SF600">
    <property type="entry name" value="PDGF- AND VEGF-RECEPTOR RELATED, ISOFORM J"/>
    <property type="match status" value="1"/>
</dbReference>
<sequence>MRHAGGEMDSLMAMFVHEVRVMIRAGQHLNLVNVLGFTLDGKWTLLTKHSYSFRVVKFHRSKSNNIPENPTLLVELCDMGSLLANLQQCQRDPTKFVNLLDSGEDCSTRTDGSEKIHYDQAPSGGKVLGDDERDKSCSLSTSDLVSFAYQVSRGMEHLSAKNIVHRDIASRNILLTKKKVAKISDFGMARWSETAYMMTSATAVNLPIRWMSPETIASMIFDQKSDVWSYGVLLWEMFSLGQIPYPNVAVAGRVEQFGQWLLAGNRLDRPQFCPDNVFAEMGKCWNRNAADRPSFADLSVNFEGIISTDVAGYYMHLNEPYAQFTKELFKPETYVYL</sequence>
<proteinExistence type="predicted"/>
<comment type="subcellular location">
    <subcellularLocation>
        <location evidence="1">Endomembrane system</location>
    </subcellularLocation>
</comment>
<feature type="binding site" evidence="11">
    <location>
        <position position="172"/>
    </location>
    <ligand>
        <name>Mg(2+)</name>
        <dbReference type="ChEBI" id="CHEBI:18420"/>
    </ligand>
</feature>
<keyword evidence="11" id="KW-0479">Metal-binding</keyword>
<dbReference type="OrthoDB" id="535945at2759"/>
<evidence type="ECO:0000256" key="10">
    <source>
        <dbReference type="PIRSR" id="PIRSR000615-2"/>
    </source>
</evidence>
<dbReference type="AlphaFoldDB" id="A0A1D1W629"/>
<evidence type="ECO:0000256" key="13">
    <source>
        <dbReference type="SAM" id="MobiDB-lite"/>
    </source>
</evidence>
<organism evidence="15 16">
    <name type="scientific">Ramazzottius varieornatus</name>
    <name type="common">Water bear</name>
    <name type="synonym">Tardigrade</name>
    <dbReference type="NCBI Taxonomy" id="947166"/>
    <lineage>
        <taxon>Eukaryota</taxon>
        <taxon>Metazoa</taxon>
        <taxon>Ecdysozoa</taxon>
        <taxon>Tardigrada</taxon>
        <taxon>Eutardigrada</taxon>
        <taxon>Parachela</taxon>
        <taxon>Hypsibioidea</taxon>
        <taxon>Ramazzottiidae</taxon>
        <taxon>Ramazzottius</taxon>
    </lineage>
</organism>
<name>A0A1D1W629_RAMVA</name>
<evidence type="ECO:0000256" key="9">
    <source>
        <dbReference type="PIRSR" id="PIRSR000615-1"/>
    </source>
</evidence>
<dbReference type="InterPro" id="IPR008266">
    <property type="entry name" value="Tyr_kinase_AS"/>
</dbReference>
<keyword evidence="5 10" id="KW-0067">ATP-binding</keyword>
<feature type="binding site" evidence="11">
    <location>
        <position position="185"/>
    </location>
    <ligand>
        <name>Mg(2+)</name>
        <dbReference type="ChEBI" id="CHEBI:18420"/>
    </ligand>
</feature>
<dbReference type="InterPro" id="IPR011009">
    <property type="entry name" value="Kinase-like_dom_sf"/>
</dbReference>
<dbReference type="GO" id="GO:0050793">
    <property type="term" value="P:regulation of developmental process"/>
    <property type="evidence" value="ECO:0007669"/>
    <property type="project" value="UniProtKB-ARBA"/>
</dbReference>
<evidence type="ECO:0000256" key="2">
    <source>
        <dbReference type="ARBA" id="ARBA00022679"/>
    </source>
</evidence>
<dbReference type="Pfam" id="PF07714">
    <property type="entry name" value="PK_Tyr_Ser-Thr"/>
    <property type="match status" value="1"/>
</dbReference>
<dbReference type="Proteomes" id="UP000186922">
    <property type="component" value="Unassembled WGS sequence"/>
</dbReference>
<evidence type="ECO:0000256" key="11">
    <source>
        <dbReference type="PIRSR" id="PIRSR000615-3"/>
    </source>
</evidence>
<evidence type="ECO:0000256" key="4">
    <source>
        <dbReference type="ARBA" id="ARBA00022777"/>
    </source>
</evidence>
<feature type="domain" description="Protein kinase" evidence="14">
    <location>
        <begin position="1"/>
        <end position="306"/>
    </location>
</feature>
<dbReference type="Gene3D" id="1.10.510.10">
    <property type="entry name" value="Transferase(Phosphotransferase) domain 1"/>
    <property type="match status" value="1"/>
</dbReference>
<keyword evidence="11" id="KW-0460">Magnesium</keyword>
<dbReference type="GO" id="GO:0005886">
    <property type="term" value="C:plasma membrane"/>
    <property type="evidence" value="ECO:0007669"/>
    <property type="project" value="TreeGrafter"/>
</dbReference>
<evidence type="ECO:0000256" key="6">
    <source>
        <dbReference type="ARBA" id="ARBA00023136"/>
    </source>
</evidence>
<dbReference type="GO" id="GO:0005524">
    <property type="term" value="F:ATP binding"/>
    <property type="evidence" value="ECO:0007669"/>
    <property type="project" value="UniProtKB-KW"/>
</dbReference>
<evidence type="ECO:0000256" key="8">
    <source>
        <dbReference type="ARBA" id="ARBA00051243"/>
    </source>
</evidence>
<keyword evidence="2" id="KW-0808">Transferase</keyword>
<dbReference type="InterPro" id="IPR050122">
    <property type="entry name" value="RTK"/>
</dbReference>
<feature type="region of interest" description="Disordered" evidence="13">
    <location>
        <begin position="109"/>
        <end position="132"/>
    </location>
</feature>
<dbReference type="SMART" id="SM00219">
    <property type="entry name" value="TyrKc"/>
    <property type="match status" value="1"/>
</dbReference>
<dbReference type="PANTHER" id="PTHR24416">
    <property type="entry name" value="TYROSINE-PROTEIN KINASE RECEPTOR"/>
    <property type="match status" value="1"/>
</dbReference>
<dbReference type="GO" id="GO:0046872">
    <property type="term" value="F:metal ion binding"/>
    <property type="evidence" value="ECO:0007669"/>
    <property type="project" value="UniProtKB-KW"/>
</dbReference>
<comment type="catalytic activity">
    <reaction evidence="8">
        <text>L-tyrosyl-[protein] + ATP = O-phospho-L-tyrosyl-[protein] + ADP + H(+)</text>
        <dbReference type="Rhea" id="RHEA:10596"/>
        <dbReference type="Rhea" id="RHEA-COMP:10136"/>
        <dbReference type="Rhea" id="RHEA-COMP:20101"/>
        <dbReference type="ChEBI" id="CHEBI:15378"/>
        <dbReference type="ChEBI" id="CHEBI:30616"/>
        <dbReference type="ChEBI" id="CHEBI:46858"/>
        <dbReference type="ChEBI" id="CHEBI:61978"/>
        <dbReference type="ChEBI" id="CHEBI:456216"/>
        <dbReference type="EC" id="2.7.10.1"/>
    </reaction>
</comment>
<reference evidence="15 16" key="1">
    <citation type="journal article" date="2016" name="Nat. Commun.">
        <title>Extremotolerant tardigrade genome and improved radiotolerance of human cultured cells by tardigrade-unique protein.</title>
        <authorList>
            <person name="Hashimoto T."/>
            <person name="Horikawa D.D."/>
            <person name="Saito Y."/>
            <person name="Kuwahara H."/>
            <person name="Kozuka-Hata H."/>
            <person name="Shin-I T."/>
            <person name="Minakuchi Y."/>
            <person name="Ohishi K."/>
            <person name="Motoyama A."/>
            <person name="Aizu T."/>
            <person name="Enomoto A."/>
            <person name="Kondo K."/>
            <person name="Tanaka S."/>
            <person name="Hara Y."/>
            <person name="Koshikawa S."/>
            <person name="Sagara H."/>
            <person name="Miura T."/>
            <person name="Yokobori S."/>
            <person name="Miyagawa K."/>
            <person name="Suzuki Y."/>
            <person name="Kubo T."/>
            <person name="Oyama M."/>
            <person name="Kohara Y."/>
            <person name="Fujiyama A."/>
            <person name="Arakawa K."/>
            <person name="Katayama T."/>
            <person name="Toyoda A."/>
            <person name="Kunieda T."/>
        </authorList>
    </citation>
    <scope>NUCLEOTIDE SEQUENCE [LARGE SCALE GENOMIC DNA]</scope>
    <source>
        <strain evidence="15 16">YOKOZUNA-1</strain>
    </source>
</reference>
<accession>A0A1D1W629</accession>
<feature type="compositionally biased region" description="Basic and acidic residues" evidence="13">
    <location>
        <begin position="109"/>
        <end position="118"/>
    </location>
</feature>
<keyword evidence="3 10" id="KW-0547">Nucleotide-binding</keyword>
<dbReference type="PIRSF" id="PIRSF000615">
    <property type="entry name" value="TyrPK_CSF1-R"/>
    <property type="match status" value="1"/>
</dbReference>
<comment type="caution">
    <text evidence="15">The sequence shown here is derived from an EMBL/GenBank/DDBJ whole genome shotgun (WGS) entry which is preliminary data.</text>
</comment>
<evidence type="ECO:0000256" key="5">
    <source>
        <dbReference type="ARBA" id="ARBA00022840"/>
    </source>
</evidence>
<feature type="site" description="Important for interaction with phosphotyrosine-binding proteins" evidence="12">
    <location>
        <position position="314"/>
    </location>
</feature>
<feature type="binding site" evidence="10">
    <location>
        <position position="171"/>
    </location>
    <ligand>
        <name>ATP</name>
        <dbReference type="ChEBI" id="CHEBI:30616"/>
    </ligand>
</feature>
<keyword evidence="6" id="KW-0472">Membrane</keyword>
<dbReference type="PROSITE" id="PS50011">
    <property type="entry name" value="PROTEIN_KINASE_DOM"/>
    <property type="match status" value="1"/>
</dbReference>
<gene>
    <name evidence="15" type="primary">RvY_18526</name>
    <name evidence="15" type="synonym">RvY_18526.1</name>
    <name evidence="15" type="ORF">RvY_18526-1</name>
</gene>
<dbReference type="GO" id="GO:0030182">
    <property type="term" value="P:neuron differentiation"/>
    <property type="evidence" value="ECO:0007669"/>
    <property type="project" value="UniProtKB-ARBA"/>
</dbReference>
<dbReference type="GO" id="GO:0007169">
    <property type="term" value="P:cell surface receptor protein tyrosine kinase signaling pathway"/>
    <property type="evidence" value="ECO:0007669"/>
    <property type="project" value="TreeGrafter"/>
</dbReference>
<dbReference type="InterPro" id="IPR020635">
    <property type="entry name" value="Tyr_kinase_cat_dom"/>
</dbReference>
<dbReference type="STRING" id="947166.A0A1D1W629"/>
<evidence type="ECO:0000256" key="3">
    <source>
        <dbReference type="ARBA" id="ARBA00022741"/>
    </source>
</evidence>
<keyword evidence="7" id="KW-0829">Tyrosine-protein kinase</keyword>
<dbReference type="EMBL" id="BDGG01000019">
    <property type="protein sequence ID" value="GAV08902.1"/>
    <property type="molecule type" value="Genomic_DNA"/>
</dbReference>
<dbReference type="InterPro" id="IPR000719">
    <property type="entry name" value="Prot_kinase_dom"/>
</dbReference>
<feature type="active site" description="Proton acceptor" evidence="9">
    <location>
        <position position="167"/>
    </location>
</feature>
<evidence type="ECO:0000313" key="15">
    <source>
        <dbReference type="EMBL" id="GAV08902.1"/>
    </source>
</evidence>
<dbReference type="GO" id="GO:0051130">
    <property type="term" value="P:positive regulation of cellular component organization"/>
    <property type="evidence" value="ECO:0007669"/>
    <property type="project" value="UniProtKB-ARBA"/>
</dbReference>
<keyword evidence="16" id="KW-1185">Reference proteome</keyword>
<evidence type="ECO:0000259" key="14">
    <source>
        <dbReference type="PROSITE" id="PS50011"/>
    </source>
</evidence>
<evidence type="ECO:0000256" key="7">
    <source>
        <dbReference type="ARBA" id="ARBA00023137"/>
    </source>
</evidence>
<dbReference type="SUPFAM" id="SSF56112">
    <property type="entry name" value="Protein kinase-like (PK-like)"/>
    <property type="match status" value="1"/>
</dbReference>
<evidence type="ECO:0000256" key="1">
    <source>
        <dbReference type="ARBA" id="ARBA00004308"/>
    </source>
</evidence>
<dbReference type="PROSITE" id="PS00109">
    <property type="entry name" value="PROTEIN_KINASE_TYR"/>
    <property type="match status" value="1"/>
</dbReference>
<dbReference type="GO" id="GO:0048468">
    <property type="term" value="P:cell development"/>
    <property type="evidence" value="ECO:0007669"/>
    <property type="project" value="UniProtKB-ARBA"/>
</dbReference>
<protein>
    <recommendedName>
        <fullName evidence="14">Protein kinase domain-containing protein</fullName>
    </recommendedName>
</protein>